<dbReference type="SUPFAM" id="SSF111369">
    <property type="entry name" value="HlyD-like secretion proteins"/>
    <property type="match status" value="1"/>
</dbReference>
<comment type="caution">
    <text evidence="5">The sequence shown here is derived from an EMBL/GenBank/DDBJ whole genome shotgun (WGS) entry which is preliminary data.</text>
</comment>
<dbReference type="Gene3D" id="2.40.50.100">
    <property type="match status" value="1"/>
</dbReference>
<dbReference type="InterPro" id="IPR058625">
    <property type="entry name" value="MdtA-like_BSH"/>
</dbReference>
<dbReference type="Proteomes" id="UP000269692">
    <property type="component" value="Unassembled WGS sequence"/>
</dbReference>
<dbReference type="AlphaFoldDB" id="A0A3L7AAP3"/>
<dbReference type="PANTHER" id="PTHR30469:SF33">
    <property type="entry name" value="SLR1207 PROTEIN"/>
    <property type="match status" value="1"/>
</dbReference>
<evidence type="ECO:0000313" key="6">
    <source>
        <dbReference type="Proteomes" id="UP000269692"/>
    </source>
</evidence>
<dbReference type="Gene3D" id="2.40.420.20">
    <property type="match status" value="1"/>
</dbReference>
<feature type="domain" description="Multidrug resistance protein MdtA-like barrel-sandwich hybrid" evidence="3">
    <location>
        <begin position="74"/>
        <end position="179"/>
    </location>
</feature>
<evidence type="ECO:0000259" key="4">
    <source>
        <dbReference type="Pfam" id="PF25954"/>
    </source>
</evidence>
<reference evidence="5 6" key="1">
    <citation type="submission" date="2018-10" db="EMBL/GenBank/DDBJ databases">
        <title>Xanthobacter tagetidis genome sequencing and assembly.</title>
        <authorList>
            <person name="Maclea K.S."/>
            <person name="Goen A.E."/>
            <person name="Fatima S.A."/>
        </authorList>
    </citation>
    <scope>NUCLEOTIDE SEQUENCE [LARGE SCALE GENOMIC DNA]</scope>
    <source>
        <strain evidence="5 6">ATCC 700314</strain>
    </source>
</reference>
<evidence type="ECO:0000313" key="5">
    <source>
        <dbReference type="EMBL" id="RLP76731.1"/>
    </source>
</evidence>
<dbReference type="RefSeq" id="WP_121624185.1">
    <property type="nucleotide sequence ID" value="NZ_JACIIW010000007.1"/>
</dbReference>
<dbReference type="OrthoDB" id="9806939at2"/>
<dbReference type="Pfam" id="PF25954">
    <property type="entry name" value="Beta-barrel_RND_2"/>
    <property type="match status" value="1"/>
</dbReference>
<dbReference type="NCBIfam" id="TIGR01730">
    <property type="entry name" value="RND_mfp"/>
    <property type="match status" value="1"/>
</dbReference>
<proteinExistence type="inferred from homology"/>
<protein>
    <submittedName>
        <fullName evidence="5">Efflux RND transporter periplasmic adaptor subunit</fullName>
    </submittedName>
</protein>
<accession>A0A3L7AAP3</accession>
<dbReference type="Gene3D" id="2.40.30.170">
    <property type="match status" value="1"/>
</dbReference>
<comment type="similarity">
    <text evidence="1">Belongs to the membrane fusion protein (MFP) (TC 8.A.1) family.</text>
</comment>
<sequence>MKSRTWLRILLVLLLAAAGVAAWRFTHLAEVKAVAVRRGTAAEIVYATGVVEPRRWAKVSTLQRQRIVSICDCEGQRVKQGDLLAQLDDSVEQATLAEMEARRARLEGDVARAKSLMERQVASQTTYEQVLTQLREYEARVEAQKQRIEELKLRAPMDGVILRKDGEVGEVLATTGDTTLFWIGEPRPLRIVADVNEDDIPRVKVGQKVLLRNDGYPDQLLEGTVAEITPKGDPVNKTFRVYLSLPDDTPLAIGMSVEANIVVAERDNVLLVPGEALIGDAAFRIEGRRLVRTELKLGLRGTRMSEVLSGLKEGDLVASPATSAMRNGERVRVLGATLLDKGAATGSEGAPKGAAP</sequence>
<evidence type="ECO:0000256" key="1">
    <source>
        <dbReference type="ARBA" id="ARBA00009477"/>
    </source>
</evidence>
<gene>
    <name evidence="5" type="ORF">D9R14_15210</name>
</gene>
<feature type="domain" description="CusB-like beta-barrel" evidence="4">
    <location>
        <begin position="191"/>
        <end position="261"/>
    </location>
</feature>
<dbReference type="GO" id="GO:0015562">
    <property type="term" value="F:efflux transmembrane transporter activity"/>
    <property type="evidence" value="ECO:0007669"/>
    <property type="project" value="TreeGrafter"/>
</dbReference>
<dbReference type="InterPro" id="IPR006143">
    <property type="entry name" value="RND_pump_MFP"/>
</dbReference>
<dbReference type="InterPro" id="IPR058792">
    <property type="entry name" value="Beta-barrel_RND_2"/>
</dbReference>
<dbReference type="GO" id="GO:1990281">
    <property type="term" value="C:efflux pump complex"/>
    <property type="evidence" value="ECO:0007669"/>
    <property type="project" value="TreeGrafter"/>
</dbReference>
<dbReference type="PANTHER" id="PTHR30469">
    <property type="entry name" value="MULTIDRUG RESISTANCE PROTEIN MDTA"/>
    <property type="match status" value="1"/>
</dbReference>
<dbReference type="Gene3D" id="1.10.287.470">
    <property type="entry name" value="Helix hairpin bin"/>
    <property type="match status" value="1"/>
</dbReference>
<evidence type="ECO:0000256" key="2">
    <source>
        <dbReference type="SAM" id="Coils"/>
    </source>
</evidence>
<dbReference type="Pfam" id="PF25917">
    <property type="entry name" value="BSH_RND"/>
    <property type="match status" value="1"/>
</dbReference>
<name>A0A3L7AAP3_9HYPH</name>
<feature type="coiled-coil region" evidence="2">
    <location>
        <begin position="96"/>
        <end position="154"/>
    </location>
</feature>
<organism evidence="5 6">
    <name type="scientific">Xanthobacter tagetidis</name>
    <dbReference type="NCBI Taxonomy" id="60216"/>
    <lineage>
        <taxon>Bacteria</taxon>
        <taxon>Pseudomonadati</taxon>
        <taxon>Pseudomonadota</taxon>
        <taxon>Alphaproteobacteria</taxon>
        <taxon>Hyphomicrobiales</taxon>
        <taxon>Xanthobacteraceae</taxon>
        <taxon>Xanthobacter</taxon>
    </lineage>
</organism>
<evidence type="ECO:0000259" key="3">
    <source>
        <dbReference type="Pfam" id="PF25917"/>
    </source>
</evidence>
<keyword evidence="6" id="KW-1185">Reference proteome</keyword>
<dbReference type="EMBL" id="RCTF01000012">
    <property type="protein sequence ID" value="RLP76731.1"/>
    <property type="molecule type" value="Genomic_DNA"/>
</dbReference>
<keyword evidence="2" id="KW-0175">Coiled coil</keyword>